<dbReference type="EMBL" id="BTRK01000005">
    <property type="protein sequence ID" value="GMR54252.1"/>
    <property type="molecule type" value="Genomic_DNA"/>
</dbReference>
<keyword evidence="6" id="KW-0564">Palmitate</keyword>
<evidence type="ECO:0000256" key="6">
    <source>
        <dbReference type="ARBA" id="ARBA00023139"/>
    </source>
</evidence>
<dbReference type="FunFam" id="3.40.50.1820:FF:000008">
    <property type="entry name" value="Alpha/beta hydrolase domain-containing protein 17B"/>
    <property type="match status" value="1"/>
</dbReference>
<protein>
    <recommendedName>
        <fullName evidence="2">palmitoyl-protein hydrolase</fullName>
        <ecNumber evidence="2">3.1.2.22</ecNumber>
    </recommendedName>
</protein>
<dbReference type="AlphaFoldDB" id="A0AAN5I6F3"/>
<organism evidence="13 14">
    <name type="scientific">Pristionchus mayeri</name>
    <dbReference type="NCBI Taxonomy" id="1317129"/>
    <lineage>
        <taxon>Eukaryota</taxon>
        <taxon>Metazoa</taxon>
        <taxon>Ecdysozoa</taxon>
        <taxon>Nematoda</taxon>
        <taxon>Chromadorea</taxon>
        <taxon>Rhabditida</taxon>
        <taxon>Rhabditina</taxon>
        <taxon>Diplogasteromorpha</taxon>
        <taxon>Diplogasteroidea</taxon>
        <taxon>Neodiplogasteridae</taxon>
        <taxon>Pristionchus</taxon>
    </lineage>
</organism>
<evidence type="ECO:0000313" key="14">
    <source>
        <dbReference type="Proteomes" id="UP001328107"/>
    </source>
</evidence>
<evidence type="ECO:0000256" key="2">
    <source>
        <dbReference type="ARBA" id="ARBA00012423"/>
    </source>
</evidence>
<dbReference type="SUPFAM" id="SSF53474">
    <property type="entry name" value="alpha/beta-Hydrolases"/>
    <property type="match status" value="1"/>
</dbReference>
<keyword evidence="4" id="KW-0378">Hydrolase</keyword>
<dbReference type="GO" id="GO:0008474">
    <property type="term" value="F:palmitoyl-(protein) hydrolase activity"/>
    <property type="evidence" value="ECO:0007669"/>
    <property type="project" value="UniProtKB-EC"/>
</dbReference>
<evidence type="ECO:0000256" key="3">
    <source>
        <dbReference type="ARBA" id="ARBA00022475"/>
    </source>
</evidence>
<sequence>SISWMSSTGHNSESSNDRGGAGGAPQRPPGRVSMRDLCCLFCCPPFPSSIVSKLAFMPPEASYAITDDGRLTLVDGRTEWQNDESSLERVQMLTTRTRRGNKIACMMVRPPIDAHFTILFSHGNAVDIGQMSSFYGGLGQRLGVNVFSYDYSGYGCSTGKPSEKNLYADIQAALEVLQKELGIPASRVILYGQSIGTVPSVDLASKNPNVAALVLHSPLMSGMRVAFPGTSRSWCCDAFPSIDKVPKVKVPTLVIHGTEDEVIDFSHGVSIHESCPASVEPLWVSGAGHNDVELHSAYLDRLQRFINHEATGGSTVS</sequence>
<evidence type="ECO:0000256" key="1">
    <source>
        <dbReference type="ARBA" id="ARBA00004236"/>
    </source>
</evidence>
<evidence type="ECO:0000313" key="13">
    <source>
        <dbReference type="EMBL" id="GMR54252.1"/>
    </source>
</evidence>
<comment type="caution">
    <text evidence="13">The sequence shown here is derived from an EMBL/GenBank/DDBJ whole genome shotgun (WGS) entry which is preliminary data.</text>
</comment>
<dbReference type="Pfam" id="PF12146">
    <property type="entry name" value="Hydrolase_4"/>
    <property type="match status" value="1"/>
</dbReference>
<dbReference type="PANTHER" id="PTHR12277">
    <property type="entry name" value="ALPHA/BETA HYDROLASE DOMAIN-CONTAINING PROTEIN"/>
    <property type="match status" value="1"/>
</dbReference>
<comment type="catalytic activity">
    <reaction evidence="10">
        <text>S-hexadecanoyl-L-cysteinyl-[protein] + H2O = L-cysteinyl-[protein] + hexadecanoate + H(+)</text>
        <dbReference type="Rhea" id="RHEA:19233"/>
        <dbReference type="Rhea" id="RHEA-COMP:10131"/>
        <dbReference type="Rhea" id="RHEA-COMP:11032"/>
        <dbReference type="ChEBI" id="CHEBI:7896"/>
        <dbReference type="ChEBI" id="CHEBI:15377"/>
        <dbReference type="ChEBI" id="CHEBI:15378"/>
        <dbReference type="ChEBI" id="CHEBI:29950"/>
        <dbReference type="ChEBI" id="CHEBI:74151"/>
        <dbReference type="EC" id="3.1.2.22"/>
    </reaction>
</comment>
<evidence type="ECO:0000256" key="10">
    <source>
        <dbReference type="ARBA" id="ARBA00047337"/>
    </source>
</evidence>
<dbReference type="GO" id="GO:0005886">
    <property type="term" value="C:plasma membrane"/>
    <property type="evidence" value="ECO:0007669"/>
    <property type="project" value="UniProtKB-SubCell"/>
</dbReference>
<keyword evidence="14" id="KW-1185">Reference proteome</keyword>
<comment type="subcellular location">
    <subcellularLocation>
        <location evidence="1">Cell membrane</location>
    </subcellularLocation>
    <subcellularLocation>
        <location evidence="9">Endomembrane system</location>
        <topology evidence="9">Lipid-anchor</topology>
        <orientation evidence="9">Cytoplasmic side</orientation>
    </subcellularLocation>
</comment>
<feature type="domain" description="Serine aminopeptidase S33" evidence="12">
    <location>
        <begin position="117"/>
        <end position="221"/>
    </location>
</feature>
<keyword evidence="3" id="KW-1003">Cell membrane</keyword>
<evidence type="ECO:0000259" key="12">
    <source>
        <dbReference type="Pfam" id="PF12146"/>
    </source>
</evidence>
<comment type="similarity">
    <text evidence="8">Belongs to the AB hydrolase superfamily. ABHD17 family.</text>
</comment>
<feature type="compositionally biased region" description="Polar residues" evidence="11">
    <location>
        <begin position="1"/>
        <end position="14"/>
    </location>
</feature>
<proteinExistence type="inferred from homology"/>
<feature type="non-terminal residue" evidence="13">
    <location>
        <position position="1"/>
    </location>
</feature>
<evidence type="ECO:0000256" key="9">
    <source>
        <dbReference type="ARBA" id="ARBA00046278"/>
    </source>
</evidence>
<feature type="region of interest" description="Disordered" evidence="11">
    <location>
        <begin position="1"/>
        <end position="28"/>
    </location>
</feature>
<dbReference type="GO" id="GO:0010008">
    <property type="term" value="C:endosome membrane"/>
    <property type="evidence" value="ECO:0007669"/>
    <property type="project" value="TreeGrafter"/>
</dbReference>
<dbReference type="Gene3D" id="3.40.50.1820">
    <property type="entry name" value="alpha/beta hydrolase"/>
    <property type="match status" value="1"/>
</dbReference>
<dbReference type="Proteomes" id="UP001328107">
    <property type="component" value="Unassembled WGS sequence"/>
</dbReference>
<dbReference type="InterPro" id="IPR029058">
    <property type="entry name" value="AB_hydrolase_fold"/>
</dbReference>
<keyword evidence="7" id="KW-0449">Lipoprotein</keyword>
<evidence type="ECO:0000256" key="11">
    <source>
        <dbReference type="SAM" id="MobiDB-lite"/>
    </source>
</evidence>
<gene>
    <name evidence="13" type="ORF">PMAYCL1PPCAC_24447</name>
</gene>
<dbReference type="InterPro" id="IPR022742">
    <property type="entry name" value="Hydrolase_4"/>
</dbReference>
<reference evidence="14" key="1">
    <citation type="submission" date="2022-10" db="EMBL/GenBank/DDBJ databases">
        <title>Genome assembly of Pristionchus species.</title>
        <authorList>
            <person name="Yoshida K."/>
            <person name="Sommer R.J."/>
        </authorList>
    </citation>
    <scope>NUCLEOTIDE SEQUENCE [LARGE SCALE GENOMIC DNA]</scope>
    <source>
        <strain evidence="14">RS5460</strain>
    </source>
</reference>
<feature type="non-terminal residue" evidence="13">
    <location>
        <position position="317"/>
    </location>
</feature>
<evidence type="ECO:0000256" key="5">
    <source>
        <dbReference type="ARBA" id="ARBA00023136"/>
    </source>
</evidence>
<evidence type="ECO:0000256" key="7">
    <source>
        <dbReference type="ARBA" id="ARBA00023288"/>
    </source>
</evidence>
<accession>A0AAN5I6F3</accession>
<evidence type="ECO:0000256" key="8">
    <source>
        <dbReference type="ARBA" id="ARBA00038397"/>
    </source>
</evidence>
<name>A0AAN5I6F3_9BILA</name>
<dbReference type="PANTHER" id="PTHR12277:SF81">
    <property type="entry name" value="PROTEIN ABHD13"/>
    <property type="match status" value="1"/>
</dbReference>
<evidence type="ECO:0000256" key="4">
    <source>
        <dbReference type="ARBA" id="ARBA00022801"/>
    </source>
</evidence>
<dbReference type="EC" id="3.1.2.22" evidence="2"/>
<keyword evidence="5" id="KW-0472">Membrane</keyword>